<dbReference type="RefSeq" id="WP_189696951.1">
    <property type="nucleotide sequence ID" value="NZ_BMTA01000003.1"/>
</dbReference>
<keyword evidence="3" id="KW-1185">Reference proteome</keyword>
<evidence type="ECO:0000313" key="3">
    <source>
        <dbReference type="Proteomes" id="UP000594008"/>
    </source>
</evidence>
<keyword evidence="1" id="KW-0812">Transmembrane</keyword>
<organism evidence="2 3">
    <name type="scientific">Streptomyces chromofuscus</name>
    <dbReference type="NCBI Taxonomy" id="42881"/>
    <lineage>
        <taxon>Bacteria</taxon>
        <taxon>Bacillati</taxon>
        <taxon>Actinomycetota</taxon>
        <taxon>Actinomycetes</taxon>
        <taxon>Kitasatosporales</taxon>
        <taxon>Streptomycetaceae</taxon>
        <taxon>Streptomyces</taxon>
    </lineage>
</organism>
<reference evidence="2 3" key="1">
    <citation type="submission" date="2020-10" db="EMBL/GenBank/DDBJ databases">
        <title>Streptomyces chromofuscus complate genome analysis.</title>
        <authorList>
            <person name="Anwar N."/>
        </authorList>
    </citation>
    <scope>NUCLEOTIDE SEQUENCE [LARGE SCALE GENOMIC DNA]</scope>
    <source>
        <strain evidence="2 3">DSM 40273</strain>
    </source>
</reference>
<proteinExistence type="predicted"/>
<keyword evidence="1" id="KW-1133">Transmembrane helix</keyword>
<gene>
    <name evidence="2" type="ORF">IPT68_10305</name>
</gene>
<feature type="transmembrane region" description="Helical" evidence="1">
    <location>
        <begin position="20"/>
        <end position="43"/>
    </location>
</feature>
<evidence type="ECO:0000256" key="1">
    <source>
        <dbReference type="SAM" id="Phobius"/>
    </source>
</evidence>
<dbReference type="Proteomes" id="UP000594008">
    <property type="component" value="Chromosome"/>
</dbReference>
<dbReference type="AlphaFoldDB" id="A0A7M2TDQ9"/>
<protein>
    <submittedName>
        <fullName evidence="2">Uncharacterized protein</fullName>
    </submittedName>
</protein>
<dbReference type="EMBL" id="CP063374">
    <property type="protein sequence ID" value="QOV46259.1"/>
    <property type="molecule type" value="Genomic_DNA"/>
</dbReference>
<dbReference type="KEGG" id="schf:IPT68_10305"/>
<keyword evidence="1" id="KW-0472">Membrane</keyword>
<accession>A0A7M2TDQ9</accession>
<sequence length="74" mass="7683">MSGSSHTEQRAGTWNGALRGPWTVLGAVVTVVLGPAAVTASALDRANAAPLLHAMKADRTQAYVPSDPSRRRTG</sequence>
<evidence type="ECO:0000313" key="2">
    <source>
        <dbReference type="EMBL" id="QOV46259.1"/>
    </source>
</evidence>
<name>A0A7M2TDQ9_STRCW</name>